<evidence type="ECO:0000256" key="2">
    <source>
        <dbReference type="ARBA" id="ARBA00023125"/>
    </source>
</evidence>
<dbReference type="EMBL" id="SNZB01000002">
    <property type="protein sequence ID" value="TDR22810.1"/>
    <property type="molecule type" value="Genomic_DNA"/>
</dbReference>
<feature type="domain" description="HTH araC/xylS-type" evidence="4">
    <location>
        <begin position="166"/>
        <end position="268"/>
    </location>
</feature>
<dbReference type="PANTHER" id="PTHR46796">
    <property type="entry name" value="HTH-TYPE TRANSCRIPTIONAL ACTIVATOR RHAS-RELATED"/>
    <property type="match status" value="1"/>
</dbReference>
<dbReference type="PROSITE" id="PS01124">
    <property type="entry name" value="HTH_ARAC_FAMILY_2"/>
    <property type="match status" value="1"/>
</dbReference>
<name>A0A4R6XWI3_9GAMM</name>
<dbReference type="InterPro" id="IPR050204">
    <property type="entry name" value="AraC_XylS_family_regulators"/>
</dbReference>
<keyword evidence="6" id="KW-1185">Reference proteome</keyword>
<proteinExistence type="predicted"/>
<dbReference type="SMART" id="SM00342">
    <property type="entry name" value="HTH_ARAC"/>
    <property type="match status" value="1"/>
</dbReference>
<keyword evidence="3" id="KW-0804">Transcription</keyword>
<comment type="caution">
    <text evidence="5">The sequence shown here is derived from an EMBL/GenBank/DDBJ whole genome shotgun (WGS) entry which is preliminary data.</text>
</comment>
<reference evidence="5 6" key="1">
    <citation type="submission" date="2019-03" db="EMBL/GenBank/DDBJ databases">
        <title>Genomic Encyclopedia of Type Strains, Phase IV (KMG-IV): sequencing the most valuable type-strain genomes for metagenomic binning, comparative biology and taxonomic classification.</title>
        <authorList>
            <person name="Goeker M."/>
        </authorList>
    </citation>
    <scope>NUCLEOTIDE SEQUENCE [LARGE SCALE GENOMIC DNA]</scope>
    <source>
        <strain evidence="5 6">DSM 25488</strain>
    </source>
</reference>
<evidence type="ECO:0000313" key="5">
    <source>
        <dbReference type="EMBL" id="TDR22810.1"/>
    </source>
</evidence>
<dbReference type="InterPro" id="IPR009057">
    <property type="entry name" value="Homeodomain-like_sf"/>
</dbReference>
<dbReference type="Gene3D" id="1.10.10.60">
    <property type="entry name" value="Homeodomain-like"/>
    <property type="match status" value="2"/>
</dbReference>
<dbReference type="Pfam" id="PF12833">
    <property type="entry name" value="HTH_18"/>
    <property type="match status" value="1"/>
</dbReference>
<dbReference type="SUPFAM" id="SSF46689">
    <property type="entry name" value="Homeodomain-like"/>
    <property type="match status" value="2"/>
</dbReference>
<keyword evidence="2" id="KW-0238">DNA-binding</keyword>
<dbReference type="GO" id="GO:0003700">
    <property type="term" value="F:DNA-binding transcription factor activity"/>
    <property type="evidence" value="ECO:0007669"/>
    <property type="project" value="InterPro"/>
</dbReference>
<keyword evidence="1" id="KW-0805">Transcription regulation</keyword>
<evidence type="ECO:0000256" key="3">
    <source>
        <dbReference type="ARBA" id="ARBA00023163"/>
    </source>
</evidence>
<sequence>MSETLLFKTDLIEVGVFVVNPQDPCFFEAGFVESPIIVFPKNSIWIQHDGSDPFVADPTLVNFYNKGQTYKRYAIHQSGDYCHWFKISDELLSEAVASERHHFNAQNMPCPAPIFLQHLVILKQVMAEQQPDALTLEEQVLMLFHELLSQHKRQDCLFYKKQARHKRLIEAVKETLQSDLSVNLSLQQLSKLHNTSPFHLSRVFKSINGQGINQYRTQQRLRSLTLELQHNQMDLIDLACDYGFSSHSHMSTSFKQSFGITPSDFQKGIIF</sequence>
<dbReference type="GO" id="GO:0043565">
    <property type="term" value="F:sequence-specific DNA binding"/>
    <property type="evidence" value="ECO:0007669"/>
    <property type="project" value="InterPro"/>
</dbReference>
<protein>
    <submittedName>
        <fullName evidence="5">AraC family transcriptional regulator</fullName>
    </submittedName>
</protein>
<accession>A0A4R6XWI3</accession>
<evidence type="ECO:0000256" key="1">
    <source>
        <dbReference type="ARBA" id="ARBA00023015"/>
    </source>
</evidence>
<dbReference type="Proteomes" id="UP000295724">
    <property type="component" value="Unassembled WGS sequence"/>
</dbReference>
<evidence type="ECO:0000313" key="6">
    <source>
        <dbReference type="Proteomes" id="UP000295724"/>
    </source>
</evidence>
<dbReference type="OrthoDB" id="9812985at2"/>
<dbReference type="RefSeq" id="WP_099019424.1">
    <property type="nucleotide sequence ID" value="NZ_NIHB01000002.1"/>
</dbReference>
<gene>
    <name evidence="5" type="ORF">C8D91_1303</name>
</gene>
<dbReference type="InterPro" id="IPR018060">
    <property type="entry name" value="HTH_AraC"/>
</dbReference>
<organism evidence="5 6">
    <name type="scientific">Marinicella litoralis</name>
    <dbReference type="NCBI Taxonomy" id="644220"/>
    <lineage>
        <taxon>Bacteria</taxon>
        <taxon>Pseudomonadati</taxon>
        <taxon>Pseudomonadota</taxon>
        <taxon>Gammaproteobacteria</taxon>
        <taxon>Lysobacterales</taxon>
        <taxon>Marinicellaceae</taxon>
        <taxon>Marinicella</taxon>
    </lineage>
</organism>
<dbReference type="AlphaFoldDB" id="A0A4R6XWI3"/>
<evidence type="ECO:0000259" key="4">
    <source>
        <dbReference type="PROSITE" id="PS01124"/>
    </source>
</evidence>